<proteinExistence type="predicted"/>
<dbReference type="EMBL" id="CM039432">
    <property type="protein sequence ID" value="KAI4331916.1"/>
    <property type="molecule type" value="Genomic_DNA"/>
</dbReference>
<reference evidence="1 2" key="1">
    <citation type="journal article" date="2022" name="DNA Res.">
        <title>Chromosomal-level genome assembly of the orchid tree Bauhinia variegata (Leguminosae; Cercidoideae) supports the allotetraploid origin hypothesis of Bauhinia.</title>
        <authorList>
            <person name="Zhong Y."/>
            <person name="Chen Y."/>
            <person name="Zheng D."/>
            <person name="Pang J."/>
            <person name="Liu Y."/>
            <person name="Luo S."/>
            <person name="Meng S."/>
            <person name="Qian L."/>
            <person name="Wei D."/>
            <person name="Dai S."/>
            <person name="Zhou R."/>
        </authorList>
    </citation>
    <scope>NUCLEOTIDE SEQUENCE [LARGE SCALE GENOMIC DNA]</scope>
    <source>
        <strain evidence="1">BV-YZ2020</strain>
    </source>
</reference>
<dbReference type="Proteomes" id="UP000828941">
    <property type="component" value="Chromosome 7"/>
</dbReference>
<organism evidence="1 2">
    <name type="scientific">Bauhinia variegata</name>
    <name type="common">Purple orchid tree</name>
    <name type="synonym">Phanera variegata</name>
    <dbReference type="NCBI Taxonomy" id="167791"/>
    <lineage>
        <taxon>Eukaryota</taxon>
        <taxon>Viridiplantae</taxon>
        <taxon>Streptophyta</taxon>
        <taxon>Embryophyta</taxon>
        <taxon>Tracheophyta</taxon>
        <taxon>Spermatophyta</taxon>
        <taxon>Magnoliopsida</taxon>
        <taxon>eudicotyledons</taxon>
        <taxon>Gunneridae</taxon>
        <taxon>Pentapetalae</taxon>
        <taxon>rosids</taxon>
        <taxon>fabids</taxon>
        <taxon>Fabales</taxon>
        <taxon>Fabaceae</taxon>
        <taxon>Cercidoideae</taxon>
        <taxon>Cercideae</taxon>
        <taxon>Bauhiniinae</taxon>
        <taxon>Bauhinia</taxon>
    </lineage>
</organism>
<name>A0ACB9N7D5_BAUVA</name>
<accession>A0ACB9N7D5</accession>
<comment type="caution">
    <text evidence="1">The sequence shown here is derived from an EMBL/GenBank/DDBJ whole genome shotgun (WGS) entry which is preliminary data.</text>
</comment>
<sequence length="172" mass="20237">MNNITLKSFIASFHLKLEFEGEEGRRVKWSKWRQFNEAARFRDVSFELGMEFINLDVFKQTVNDYSDNDCVTWVFFERVLRGQLLSAGGQMTRLGIIWQRVPPKQWIESACETSNKSQVVANIMCEQFNEKILVVREKPIITMLEEIRIYIIKKIIQQRNSLQRFKGPNLGA</sequence>
<evidence type="ECO:0000313" key="2">
    <source>
        <dbReference type="Proteomes" id="UP000828941"/>
    </source>
</evidence>
<evidence type="ECO:0000313" key="1">
    <source>
        <dbReference type="EMBL" id="KAI4331916.1"/>
    </source>
</evidence>
<keyword evidence="2" id="KW-1185">Reference proteome</keyword>
<protein>
    <submittedName>
        <fullName evidence="1">Uncharacterized protein</fullName>
    </submittedName>
</protein>
<gene>
    <name evidence="1" type="ORF">L6164_016862</name>
</gene>